<keyword evidence="1" id="KW-0812">Transmembrane</keyword>
<gene>
    <name evidence="2" type="ORF">CAPTEDRAFT_119657</name>
</gene>
<keyword evidence="1" id="KW-0472">Membrane</keyword>
<proteinExistence type="predicted"/>
<evidence type="ECO:0000313" key="2">
    <source>
        <dbReference type="EMBL" id="ELU06062.1"/>
    </source>
</evidence>
<feature type="non-terminal residue" evidence="2">
    <location>
        <position position="1"/>
    </location>
</feature>
<dbReference type="HOGENOM" id="CLU_1363378_0_0_1"/>
<evidence type="ECO:0000313" key="3">
    <source>
        <dbReference type="EnsemblMetazoa" id="CapteP119657"/>
    </source>
</evidence>
<dbReference type="EMBL" id="AMQN01023025">
    <property type="status" value="NOT_ANNOTATED_CDS"/>
    <property type="molecule type" value="Genomic_DNA"/>
</dbReference>
<dbReference type="Proteomes" id="UP000014760">
    <property type="component" value="Unassembled WGS sequence"/>
</dbReference>
<evidence type="ECO:0008006" key="5">
    <source>
        <dbReference type="Google" id="ProtNLM"/>
    </source>
</evidence>
<dbReference type="AlphaFoldDB" id="R7UQ69"/>
<evidence type="ECO:0000256" key="1">
    <source>
        <dbReference type="SAM" id="Phobius"/>
    </source>
</evidence>
<sequence>IDQCDNDDLKLNITKTKEMCIDFRTHNTIITPIIIKGQPIEQVTMYKYLGITIQSDLRWTSHISTQCKKASAWLYHKRKLRQFHVDRHLQELFFTATIDSLLLFGITVWGGRCTARDRNNSSRVQRIAGKIMNTSVQPWGVSHRQRTIMRAKKIIREPLHPLHYTFQRLPSNRRYRALKAKTNRLRQTFVPFAIRLIIHNLFNIIMIINGLIVIFIIYFTHYYLFGKSIPSGE</sequence>
<keyword evidence="4" id="KW-1185">Reference proteome</keyword>
<reference evidence="2 4" key="2">
    <citation type="journal article" date="2013" name="Nature">
        <title>Insights into bilaterian evolution from three spiralian genomes.</title>
        <authorList>
            <person name="Simakov O."/>
            <person name="Marletaz F."/>
            <person name="Cho S.J."/>
            <person name="Edsinger-Gonzales E."/>
            <person name="Havlak P."/>
            <person name="Hellsten U."/>
            <person name="Kuo D.H."/>
            <person name="Larsson T."/>
            <person name="Lv J."/>
            <person name="Arendt D."/>
            <person name="Savage R."/>
            <person name="Osoegawa K."/>
            <person name="de Jong P."/>
            <person name="Grimwood J."/>
            <person name="Chapman J.A."/>
            <person name="Shapiro H."/>
            <person name="Aerts A."/>
            <person name="Otillar R.P."/>
            <person name="Terry A.Y."/>
            <person name="Boore J.L."/>
            <person name="Grigoriev I.V."/>
            <person name="Lindberg D.R."/>
            <person name="Seaver E.C."/>
            <person name="Weisblat D.A."/>
            <person name="Putnam N.H."/>
            <person name="Rokhsar D.S."/>
        </authorList>
    </citation>
    <scope>NUCLEOTIDE SEQUENCE</scope>
    <source>
        <strain evidence="2 4">I ESC-2004</strain>
    </source>
</reference>
<keyword evidence="1" id="KW-1133">Transmembrane helix</keyword>
<feature type="transmembrane region" description="Helical" evidence="1">
    <location>
        <begin position="201"/>
        <end position="224"/>
    </location>
</feature>
<dbReference type="EMBL" id="KB300964">
    <property type="protein sequence ID" value="ELU06062.1"/>
    <property type="molecule type" value="Genomic_DNA"/>
</dbReference>
<reference evidence="4" key="1">
    <citation type="submission" date="2012-12" db="EMBL/GenBank/DDBJ databases">
        <authorList>
            <person name="Hellsten U."/>
            <person name="Grimwood J."/>
            <person name="Chapman J.A."/>
            <person name="Shapiro H."/>
            <person name="Aerts A."/>
            <person name="Otillar R.P."/>
            <person name="Terry A.Y."/>
            <person name="Boore J.L."/>
            <person name="Simakov O."/>
            <person name="Marletaz F."/>
            <person name="Cho S.-J."/>
            <person name="Edsinger-Gonzales E."/>
            <person name="Havlak P."/>
            <person name="Kuo D.-H."/>
            <person name="Larsson T."/>
            <person name="Lv J."/>
            <person name="Arendt D."/>
            <person name="Savage R."/>
            <person name="Osoegawa K."/>
            <person name="de Jong P."/>
            <person name="Lindberg D.R."/>
            <person name="Seaver E.C."/>
            <person name="Weisblat D.A."/>
            <person name="Putnam N.H."/>
            <person name="Grigoriev I.V."/>
            <person name="Rokhsar D.S."/>
        </authorList>
    </citation>
    <scope>NUCLEOTIDE SEQUENCE</scope>
    <source>
        <strain evidence="4">I ESC-2004</strain>
    </source>
</reference>
<evidence type="ECO:0000313" key="4">
    <source>
        <dbReference type="Proteomes" id="UP000014760"/>
    </source>
</evidence>
<reference evidence="3" key="3">
    <citation type="submission" date="2015-06" db="UniProtKB">
        <authorList>
            <consortium name="EnsemblMetazoa"/>
        </authorList>
    </citation>
    <scope>IDENTIFICATION</scope>
</reference>
<dbReference type="STRING" id="283909.R7UQ69"/>
<dbReference type="OrthoDB" id="10037236at2759"/>
<organism evidence="2">
    <name type="scientific">Capitella teleta</name>
    <name type="common">Polychaete worm</name>
    <dbReference type="NCBI Taxonomy" id="283909"/>
    <lineage>
        <taxon>Eukaryota</taxon>
        <taxon>Metazoa</taxon>
        <taxon>Spiralia</taxon>
        <taxon>Lophotrochozoa</taxon>
        <taxon>Annelida</taxon>
        <taxon>Polychaeta</taxon>
        <taxon>Sedentaria</taxon>
        <taxon>Scolecida</taxon>
        <taxon>Capitellidae</taxon>
        <taxon>Capitella</taxon>
    </lineage>
</organism>
<dbReference type="EnsemblMetazoa" id="CapteT119657">
    <property type="protein sequence ID" value="CapteP119657"/>
    <property type="gene ID" value="CapteG119657"/>
</dbReference>
<name>R7UQ69_CAPTE</name>
<protein>
    <recommendedName>
        <fullName evidence="5">Alkylated DNA repair protein AlkB homologue 8 N-terminal domain-containing protein</fullName>
    </recommendedName>
</protein>
<accession>R7UQ69</accession>
<dbReference type="OMA" id="SCHINTM"/>